<dbReference type="Proteomes" id="UP001634394">
    <property type="component" value="Unassembled WGS sequence"/>
</dbReference>
<sequence length="132" mass="15202">MSQSQDFQEALENLVILKKMFVLLTTNRENSLETIGQQKSDVIKTIKYWSRVIKGKVDQSETATKQELEQICKEGTIISDQVVECKSAIAAIETSQRMLIESGKLEDLNKVFVILSKVSQQLWKYIQKYDRI</sequence>
<dbReference type="EMBL" id="JBJQND010000015">
    <property type="protein sequence ID" value="KAL3853749.1"/>
    <property type="molecule type" value="Genomic_DNA"/>
</dbReference>
<keyword evidence="2" id="KW-1185">Reference proteome</keyword>
<evidence type="ECO:0000313" key="1">
    <source>
        <dbReference type="EMBL" id="KAL3853749.1"/>
    </source>
</evidence>
<organism evidence="1 2">
    <name type="scientific">Sinanodonta woodiana</name>
    <name type="common">Chinese pond mussel</name>
    <name type="synonym">Anodonta woodiana</name>
    <dbReference type="NCBI Taxonomy" id="1069815"/>
    <lineage>
        <taxon>Eukaryota</taxon>
        <taxon>Metazoa</taxon>
        <taxon>Spiralia</taxon>
        <taxon>Lophotrochozoa</taxon>
        <taxon>Mollusca</taxon>
        <taxon>Bivalvia</taxon>
        <taxon>Autobranchia</taxon>
        <taxon>Heteroconchia</taxon>
        <taxon>Palaeoheterodonta</taxon>
        <taxon>Unionida</taxon>
        <taxon>Unionoidea</taxon>
        <taxon>Unionidae</taxon>
        <taxon>Unioninae</taxon>
        <taxon>Sinanodonta</taxon>
    </lineage>
</organism>
<gene>
    <name evidence="1" type="ORF">ACJMK2_017263</name>
</gene>
<protein>
    <submittedName>
        <fullName evidence="1">Uncharacterized protein</fullName>
    </submittedName>
</protein>
<reference evidence="1 2" key="1">
    <citation type="submission" date="2024-11" db="EMBL/GenBank/DDBJ databases">
        <title>Chromosome-level genome assembly of the freshwater bivalve Anodonta woodiana.</title>
        <authorList>
            <person name="Chen X."/>
        </authorList>
    </citation>
    <scope>NUCLEOTIDE SEQUENCE [LARGE SCALE GENOMIC DNA]</scope>
    <source>
        <strain evidence="1">MN2024</strain>
        <tissue evidence="1">Gills</tissue>
    </source>
</reference>
<name>A0ABD3UWC0_SINWO</name>
<evidence type="ECO:0000313" key="2">
    <source>
        <dbReference type="Proteomes" id="UP001634394"/>
    </source>
</evidence>
<proteinExistence type="predicted"/>
<accession>A0ABD3UWC0</accession>
<comment type="caution">
    <text evidence="1">The sequence shown here is derived from an EMBL/GenBank/DDBJ whole genome shotgun (WGS) entry which is preliminary data.</text>
</comment>
<dbReference type="AlphaFoldDB" id="A0ABD3UWC0"/>